<comment type="catalytic activity">
    <reaction evidence="5">
        <text>pseudouridine(1915) in 23S rRNA + S-adenosyl-L-methionine = N(3)-methylpseudouridine(1915) in 23S rRNA + S-adenosyl-L-homocysteine + H(+)</text>
        <dbReference type="Rhea" id="RHEA:42752"/>
        <dbReference type="Rhea" id="RHEA-COMP:10221"/>
        <dbReference type="Rhea" id="RHEA-COMP:10222"/>
        <dbReference type="ChEBI" id="CHEBI:15378"/>
        <dbReference type="ChEBI" id="CHEBI:57856"/>
        <dbReference type="ChEBI" id="CHEBI:59789"/>
        <dbReference type="ChEBI" id="CHEBI:65314"/>
        <dbReference type="ChEBI" id="CHEBI:74486"/>
        <dbReference type="EC" id="2.1.1.177"/>
    </reaction>
</comment>
<keyword evidence="7" id="KW-1185">Reference proteome</keyword>
<evidence type="ECO:0000256" key="2">
    <source>
        <dbReference type="ARBA" id="ARBA00022679"/>
    </source>
</evidence>
<evidence type="ECO:0000256" key="5">
    <source>
        <dbReference type="HAMAP-Rule" id="MF_00658"/>
    </source>
</evidence>
<dbReference type="Proteomes" id="UP001312908">
    <property type="component" value="Unassembled WGS sequence"/>
</dbReference>
<organism evidence="6 7">
    <name type="scientific">Sorlinia euscelidii</name>
    <dbReference type="NCBI Taxonomy" id="3081148"/>
    <lineage>
        <taxon>Bacteria</taxon>
        <taxon>Pseudomonadati</taxon>
        <taxon>Pseudomonadota</taxon>
        <taxon>Alphaproteobacteria</taxon>
        <taxon>Acetobacterales</taxon>
        <taxon>Acetobacteraceae</taxon>
        <taxon>Sorlinia</taxon>
    </lineage>
</organism>
<protein>
    <recommendedName>
        <fullName evidence="5">Ribosomal RNA large subunit methyltransferase H</fullName>
        <ecNumber evidence="5">2.1.1.177</ecNumber>
    </recommendedName>
    <alternativeName>
        <fullName evidence="5">23S rRNA (pseudouridine1915-N3)-methyltransferase</fullName>
    </alternativeName>
    <alternativeName>
        <fullName evidence="5">23S rRNA m3Psi1915 methyltransferase</fullName>
    </alternativeName>
    <alternativeName>
        <fullName evidence="5">rRNA (pseudouridine-N3-)-methyltransferase RlmH</fullName>
    </alternativeName>
</protein>
<sequence>MLLIAAIGKMRQGPERELVTRYRTRIRPRLEITELSEARGALTEKRRQEGSALLHATRGNYQRVALDEGGTVFDSIGFAAAIDKILSHGKGVAFLIGGAEGLDQAALDECALKISFGRMTWPHMMVRCMLAEQLYRARSISSGHPYHRATRP</sequence>
<evidence type="ECO:0000256" key="1">
    <source>
        <dbReference type="ARBA" id="ARBA00022603"/>
    </source>
</evidence>
<name>A0ABU7TZL7_9PROT</name>
<keyword evidence="5" id="KW-0698">rRNA processing</keyword>
<dbReference type="PANTHER" id="PTHR33603">
    <property type="entry name" value="METHYLTRANSFERASE"/>
    <property type="match status" value="1"/>
</dbReference>
<keyword evidence="3 5" id="KW-0949">S-adenosyl-L-methionine</keyword>
<feature type="binding site" evidence="5">
    <location>
        <position position="97"/>
    </location>
    <ligand>
        <name>S-adenosyl-L-methionine</name>
        <dbReference type="ChEBI" id="CHEBI:59789"/>
    </ligand>
</feature>
<keyword evidence="1 5" id="KW-0489">Methyltransferase</keyword>
<dbReference type="PIRSF" id="PIRSF004505">
    <property type="entry name" value="MT_bac"/>
    <property type="match status" value="1"/>
</dbReference>
<gene>
    <name evidence="5" type="primary">rlmH</name>
    <name evidence="6" type="ORF">DOFOFD_00980</name>
</gene>
<proteinExistence type="inferred from homology"/>
<feature type="binding site" evidence="5">
    <location>
        <position position="66"/>
    </location>
    <ligand>
        <name>S-adenosyl-L-methionine</name>
        <dbReference type="ChEBI" id="CHEBI:59789"/>
    </ligand>
</feature>
<dbReference type="InterPro" id="IPR003742">
    <property type="entry name" value="RlmH-like"/>
</dbReference>
<comment type="caution">
    <text evidence="6">The sequence shown here is derived from an EMBL/GenBank/DDBJ whole genome shotgun (WGS) entry which is preliminary data.</text>
</comment>
<dbReference type="GO" id="GO:0032259">
    <property type="term" value="P:methylation"/>
    <property type="evidence" value="ECO:0007669"/>
    <property type="project" value="UniProtKB-KW"/>
</dbReference>
<dbReference type="CDD" id="cd18081">
    <property type="entry name" value="RlmH-like"/>
    <property type="match status" value="1"/>
</dbReference>
<evidence type="ECO:0000256" key="4">
    <source>
        <dbReference type="ARBA" id="ARBA00038303"/>
    </source>
</evidence>
<dbReference type="InterPro" id="IPR029028">
    <property type="entry name" value="Alpha/beta_knot_MTases"/>
</dbReference>
<dbReference type="EMBL" id="JAWJZY010000001">
    <property type="protein sequence ID" value="MEE8657593.1"/>
    <property type="molecule type" value="Genomic_DNA"/>
</dbReference>
<accession>A0ABU7TZL7</accession>
<comment type="similarity">
    <text evidence="4 5">Belongs to the RNA methyltransferase RlmH family.</text>
</comment>
<comment type="subcellular location">
    <subcellularLocation>
        <location evidence="5">Cytoplasm</location>
    </subcellularLocation>
</comment>
<evidence type="ECO:0000313" key="6">
    <source>
        <dbReference type="EMBL" id="MEE8657593.1"/>
    </source>
</evidence>
<dbReference type="Gene3D" id="3.40.1280.10">
    <property type="match status" value="1"/>
</dbReference>
<dbReference type="InterPro" id="IPR029026">
    <property type="entry name" value="tRNA_m1G_MTases_N"/>
</dbReference>
<evidence type="ECO:0000313" key="7">
    <source>
        <dbReference type="Proteomes" id="UP001312908"/>
    </source>
</evidence>
<comment type="subunit">
    <text evidence="5">Homodimer.</text>
</comment>
<evidence type="ECO:0000256" key="3">
    <source>
        <dbReference type="ARBA" id="ARBA00022691"/>
    </source>
</evidence>
<dbReference type="PANTHER" id="PTHR33603:SF1">
    <property type="entry name" value="RIBOSOMAL RNA LARGE SUBUNIT METHYLTRANSFERASE H"/>
    <property type="match status" value="1"/>
</dbReference>
<dbReference type="EC" id="2.1.1.177" evidence="5"/>
<feature type="binding site" evidence="5">
    <location>
        <begin position="116"/>
        <end position="121"/>
    </location>
    <ligand>
        <name>S-adenosyl-L-methionine</name>
        <dbReference type="ChEBI" id="CHEBI:59789"/>
    </ligand>
</feature>
<dbReference type="GO" id="GO:0008168">
    <property type="term" value="F:methyltransferase activity"/>
    <property type="evidence" value="ECO:0007669"/>
    <property type="project" value="UniProtKB-KW"/>
</dbReference>
<dbReference type="Pfam" id="PF02590">
    <property type="entry name" value="SPOUT_MTase"/>
    <property type="match status" value="1"/>
</dbReference>
<dbReference type="SUPFAM" id="SSF75217">
    <property type="entry name" value="alpha/beta knot"/>
    <property type="match status" value="1"/>
</dbReference>
<comment type="function">
    <text evidence="5">Specifically methylates the pseudouridine at position 1915 (m3Psi1915) in 23S rRNA.</text>
</comment>
<dbReference type="RefSeq" id="WP_394818619.1">
    <property type="nucleotide sequence ID" value="NZ_JAWJZY010000001.1"/>
</dbReference>
<reference evidence="6 7" key="1">
    <citation type="submission" date="2023-10" db="EMBL/GenBank/DDBJ databases">
        <title>Sorlinia euscelidii gen. nov., sp. nov., an acetic acid bacteria isolated from the gut of Euscelidius variegatus emitter.</title>
        <authorList>
            <person name="Michoud G."/>
            <person name="Marasco R."/>
            <person name="Seferji K."/>
            <person name="Gonella E."/>
            <person name="Garuglieri E."/>
            <person name="Alma A."/>
            <person name="Mapelli F."/>
            <person name="Borin S."/>
            <person name="Daffonchio D."/>
            <person name="Crotti E."/>
        </authorList>
    </citation>
    <scope>NUCLEOTIDE SEQUENCE [LARGE SCALE GENOMIC DNA]</scope>
    <source>
        <strain evidence="6 7">EV16P</strain>
    </source>
</reference>
<keyword evidence="2 5" id="KW-0808">Transferase</keyword>
<keyword evidence="5" id="KW-0963">Cytoplasm</keyword>
<dbReference type="HAMAP" id="MF_00658">
    <property type="entry name" value="23SrRNA_methyltr_H"/>
    <property type="match status" value="1"/>
</dbReference>